<dbReference type="InterPro" id="IPR043146">
    <property type="entry name" value="Penicillin_amidase_N_B-knob"/>
</dbReference>
<dbReference type="GO" id="GO:0017000">
    <property type="term" value="P:antibiotic biosynthetic process"/>
    <property type="evidence" value="ECO:0007669"/>
    <property type="project" value="InterPro"/>
</dbReference>
<dbReference type="CDD" id="cd03747">
    <property type="entry name" value="Ntn_PGA_like"/>
    <property type="match status" value="1"/>
</dbReference>
<dbReference type="PANTHER" id="PTHR34218">
    <property type="entry name" value="PEPTIDASE S45 PENICILLIN AMIDASE"/>
    <property type="match status" value="1"/>
</dbReference>
<evidence type="ECO:0000313" key="7">
    <source>
        <dbReference type="Proteomes" id="UP000274033"/>
    </source>
</evidence>
<keyword evidence="4" id="KW-0479">Metal-binding</keyword>
<keyword evidence="5" id="KW-0812">Transmembrane</keyword>
<name>A0A3N9UBZ4_9BACI</name>
<dbReference type="RefSeq" id="WP_124765944.1">
    <property type="nucleotide sequence ID" value="NZ_JAFBDY010000014.1"/>
</dbReference>
<evidence type="ECO:0000256" key="1">
    <source>
        <dbReference type="ARBA" id="ARBA00006586"/>
    </source>
</evidence>
<dbReference type="Gene3D" id="3.60.20.10">
    <property type="entry name" value="Glutamine Phosphoribosylpyrophosphate, subunit 1, domain 1"/>
    <property type="match status" value="1"/>
</dbReference>
<evidence type="ECO:0000256" key="2">
    <source>
        <dbReference type="ARBA" id="ARBA00022801"/>
    </source>
</evidence>
<dbReference type="PANTHER" id="PTHR34218:SF4">
    <property type="entry name" value="ACYL-HOMOSERINE LACTONE ACYLASE QUIP"/>
    <property type="match status" value="1"/>
</dbReference>
<keyword evidence="3" id="KW-0865">Zymogen</keyword>
<evidence type="ECO:0000313" key="6">
    <source>
        <dbReference type="EMBL" id="RQW73944.1"/>
    </source>
</evidence>
<dbReference type="PIRSF" id="PIRSF001227">
    <property type="entry name" value="Pen_acylase"/>
    <property type="match status" value="1"/>
</dbReference>
<keyword evidence="5" id="KW-0472">Membrane</keyword>
<protein>
    <submittedName>
        <fullName evidence="6">Penicillin acylase family protein</fullName>
    </submittedName>
</protein>
<evidence type="ECO:0000256" key="5">
    <source>
        <dbReference type="SAM" id="Phobius"/>
    </source>
</evidence>
<comment type="similarity">
    <text evidence="1">Belongs to the peptidase S45 family.</text>
</comment>
<dbReference type="InterPro" id="IPR043147">
    <property type="entry name" value="Penicillin_amidase_A-knob"/>
</dbReference>
<dbReference type="InterPro" id="IPR002692">
    <property type="entry name" value="S45"/>
</dbReference>
<proteinExistence type="inferred from homology"/>
<reference evidence="6 7" key="1">
    <citation type="journal article" date="2013" name="J. Microbiol.">
        <title>Lysinibacillus chungkukjangi sp. nov., isolated from Chungkukjang, Korean fermented soybean food.</title>
        <authorList>
            <person name="Kim S.J."/>
            <person name="Jang Y.H."/>
            <person name="Hamada M."/>
            <person name="Ahn J.H."/>
            <person name="Weon H.Y."/>
            <person name="Suzuki K."/>
            <person name="Whang K.S."/>
            <person name="Kwon S.W."/>
        </authorList>
    </citation>
    <scope>NUCLEOTIDE SEQUENCE [LARGE SCALE GENOMIC DNA]</scope>
    <source>
        <strain evidence="6 7">MCCC 1A12701</strain>
    </source>
</reference>
<sequence>MESNSNSKRRKTRKLIDLIIWIVGLVIVVGGLIVIGIHLYVGNSKPTIEGEAIVTVLDEDVVVNRDGTGVPHIEAKSDADLYRAQGYVQAQDRLFQMDLARRTASGTLAEVIGQEAVDSDKLFRTFSLRNAAEQSYEAYDEETKQILEWYSEGVNAFINEVNGTSKLSYEFKLLGYQPEAWTPIDSLTIGKYMAYDLGGTWTTQAFNHWALQNFTKEQLKDLLIEDSVEAKSIIEANLENPVKVDGQFNTELLPNEFSGGNSWVVSGEKTENGKPLIANDPHSGLSTPSIWYQMHLESPEQNVSGVIIPGVPGILLGHNETIAWGVTDVGADVQDLYIEIPNPEDPTQFKYDGAWEQAEVRKEPIKVKDGKTIDYEVVETRHGPIISDFINGEENSTSVFSIEWTALEPTSELKAVLTFNKATNWDEFETALADFKAPAQNFVFASTDGTIAYKATGNIPIRKQGDGTFPVPGDSSEYGWEGFIPFDELPTITNPESGYIATANNEIIGDEYPYHITNYWAPSYRYERIVELLESADNLKLGDMQGIQSDKKNLRAESLLPSILTTIKDMDAEGKYQDIITLLEEWELYDNKDAGAPLIFNLLMSEIQDSLFKDAMPEDVYDMMPSKLQLTDRMLKDAYEGSPNVWVEKAGGVEQLVFSSFETTITDIKAKYGTSVSKWKWGSYNKLTFEHPLSNAYDFLATYLNPPKQAVGGSNVTVQAAVEDGNGNVDHGASWRYVADLSDLSNAYHMVAPGQSEHVKSKWYDNQASDWVFGRYHKTKISGELDATYELQLKAE</sequence>
<evidence type="ECO:0000256" key="3">
    <source>
        <dbReference type="ARBA" id="ARBA00023145"/>
    </source>
</evidence>
<comment type="caution">
    <text evidence="6">The sequence shown here is derived from an EMBL/GenBank/DDBJ whole genome shotgun (WGS) entry which is preliminary data.</text>
</comment>
<dbReference type="Pfam" id="PF01804">
    <property type="entry name" value="Penicil_amidase"/>
    <property type="match status" value="1"/>
</dbReference>
<dbReference type="Proteomes" id="UP000274033">
    <property type="component" value="Unassembled WGS sequence"/>
</dbReference>
<dbReference type="EMBL" id="RRCT01000014">
    <property type="protein sequence ID" value="RQW73944.1"/>
    <property type="molecule type" value="Genomic_DNA"/>
</dbReference>
<keyword evidence="2" id="KW-0378">Hydrolase</keyword>
<evidence type="ECO:0000256" key="4">
    <source>
        <dbReference type="PIRSR" id="PIRSR001227-2"/>
    </source>
</evidence>
<keyword evidence="5" id="KW-1133">Transmembrane helix</keyword>
<dbReference type="Gene3D" id="1.10.1400.10">
    <property type="match status" value="1"/>
</dbReference>
<organism evidence="6 7">
    <name type="scientific">Lysinibacillus composti</name>
    <dbReference type="NCBI Taxonomy" id="720633"/>
    <lineage>
        <taxon>Bacteria</taxon>
        <taxon>Bacillati</taxon>
        <taxon>Bacillota</taxon>
        <taxon>Bacilli</taxon>
        <taxon>Bacillales</taxon>
        <taxon>Bacillaceae</taxon>
        <taxon>Lysinibacillus</taxon>
    </lineage>
</organism>
<keyword evidence="7" id="KW-1185">Reference proteome</keyword>
<dbReference type="Gene3D" id="1.10.439.10">
    <property type="entry name" value="Penicillin Amidohydrolase, domain 1"/>
    <property type="match status" value="1"/>
</dbReference>
<keyword evidence="4" id="KW-0106">Calcium</keyword>
<feature type="binding site" evidence="4">
    <location>
        <position position="335"/>
    </location>
    <ligand>
        <name>Ca(2+)</name>
        <dbReference type="ChEBI" id="CHEBI:29108"/>
    </ligand>
</feature>
<comment type="cofactor">
    <cofactor evidence="4">
        <name>Ca(2+)</name>
        <dbReference type="ChEBI" id="CHEBI:29108"/>
    </cofactor>
    <text evidence="4">Binds 1 Ca(2+) ion per dimer.</text>
</comment>
<gene>
    <name evidence="6" type="ORF">EBB45_14455</name>
</gene>
<accession>A0A3N9UBZ4</accession>
<dbReference type="AlphaFoldDB" id="A0A3N9UBZ4"/>
<dbReference type="InterPro" id="IPR029055">
    <property type="entry name" value="Ntn_hydrolases_N"/>
</dbReference>
<dbReference type="InterPro" id="IPR023343">
    <property type="entry name" value="Penicillin_amidase_dom1"/>
</dbReference>
<dbReference type="GO" id="GO:0016811">
    <property type="term" value="F:hydrolase activity, acting on carbon-nitrogen (but not peptide) bonds, in linear amides"/>
    <property type="evidence" value="ECO:0007669"/>
    <property type="project" value="InterPro"/>
</dbReference>
<dbReference type="GO" id="GO:0046872">
    <property type="term" value="F:metal ion binding"/>
    <property type="evidence" value="ECO:0007669"/>
    <property type="project" value="UniProtKB-KW"/>
</dbReference>
<dbReference type="SUPFAM" id="SSF56235">
    <property type="entry name" value="N-terminal nucleophile aminohydrolases (Ntn hydrolases)"/>
    <property type="match status" value="1"/>
</dbReference>
<dbReference type="OrthoDB" id="9759796at2"/>
<dbReference type="InterPro" id="IPR014395">
    <property type="entry name" value="Pen/GL7ACA/AHL_acylase"/>
</dbReference>
<feature type="transmembrane region" description="Helical" evidence="5">
    <location>
        <begin position="18"/>
        <end position="41"/>
    </location>
</feature>
<dbReference type="Gene3D" id="2.30.120.10">
    <property type="match status" value="1"/>
</dbReference>
<feature type="binding site" evidence="4">
    <location>
        <position position="332"/>
    </location>
    <ligand>
        <name>Ca(2+)</name>
        <dbReference type="ChEBI" id="CHEBI:29108"/>
    </ligand>
</feature>